<protein>
    <submittedName>
        <fullName evidence="1">Uncharacterized protein</fullName>
    </submittedName>
</protein>
<dbReference type="AlphaFoldDB" id="A0A7S4NFI0"/>
<proteinExistence type="predicted"/>
<evidence type="ECO:0000313" key="1">
    <source>
        <dbReference type="EMBL" id="CAE2283218.1"/>
    </source>
</evidence>
<reference evidence="1" key="1">
    <citation type="submission" date="2021-01" db="EMBL/GenBank/DDBJ databases">
        <authorList>
            <person name="Corre E."/>
            <person name="Pelletier E."/>
            <person name="Niang G."/>
            <person name="Scheremetjew M."/>
            <person name="Finn R."/>
            <person name="Kale V."/>
            <person name="Holt S."/>
            <person name="Cochrane G."/>
            <person name="Meng A."/>
            <person name="Brown T."/>
            <person name="Cohen L."/>
        </authorList>
    </citation>
    <scope>NUCLEOTIDE SEQUENCE</scope>
    <source>
        <strain evidence="1">Isolate 1302-5</strain>
    </source>
</reference>
<dbReference type="EMBL" id="HBKQ01056810">
    <property type="protein sequence ID" value="CAE2283218.1"/>
    <property type="molecule type" value="Transcribed_RNA"/>
</dbReference>
<organism evidence="1">
    <name type="scientific">Odontella aurita</name>
    <dbReference type="NCBI Taxonomy" id="265563"/>
    <lineage>
        <taxon>Eukaryota</taxon>
        <taxon>Sar</taxon>
        <taxon>Stramenopiles</taxon>
        <taxon>Ochrophyta</taxon>
        <taxon>Bacillariophyta</taxon>
        <taxon>Mediophyceae</taxon>
        <taxon>Biddulphiophycidae</taxon>
        <taxon>Eupodiscales</taxon>
        <taxon>Odontellaceae</taxon>
        <taxon>Odontella</taxon>
    </lineage>
</organism>
<gene>
    <name evidence="1" type="ORF">OAUR00152_LOCUS38836</name>
</gene>
<sequence length="284" mass="31881">MSVHVVNLHVCDPFCSSLCSFVHSLVVVNMSFPLNQLSCFPSHSFSHWLNHFLAFAVDVAGLNYLPFQMYLHDNPSSMSRCLCPILLFSAFLRSIFHSCKNVCLLHLFFRARSFAHALIQSLSYLNIGTAGPANFLSLWIVCMTTSAPGAAIQVPDFLSCCFVVIHFFTFCMETVASCERTALLVPTSMQCQSVAYFNLQQHGKLVNMWKPATTNAPERMCQQAKHLLCVKRRHLFPLLGSQQQLHLPQGSEPYLRPCLPRALQREAAPREPAPLPSPARRPSQ</sequence>
<accession>A0A7S4NFI0</accession>
<name>A0A7S4NFI0_9STRA</name>